<dbReference type="PANTHER" id="PTHR32410:SF163">
    <property type="entry name" value="DC1 DOMAIN-CONTAINING PROTEIN"/>
    <property type="match status" value="1"/>
</dbReference>
<dbReference type="PANTHER" id="PTHR32410">
    <property type="entry name" value="CYSTEINE/HISTIDINE-RICH C1 DOMAIN FAMILY PROTEIN"/>
    <property type="match status" value="1"/>
</dbReference>
<reference evidence="3" key="2">
    <citation type="journal article" date="2018" name="Sci. Data">
        <title>The draft genome sequence of cork oak.</title>
        <authorList>
            <person name="Ramos A.M."/>
            <person name="Usie A."/>
            <person name="Barbosa P."/>
            <person name="Barros P.M."/>
            <person name="Capote T."/>
            <person name="Chaves I."/>
            <person name="Simoes F."/>
            <person name="Abreu I."/>
            <person name="Carrasquinho I."/>
            <person name="Faro C."/>
            <person name="Guimaraes J.B."/>
            <person name="Mendonca D."/>
            <person name="Nobrega F."/>
            <person name="Rodrigues L."/>
            <person name="Saibo N.J.M."/>
            <person name="Varela M.C."/>
            <person name="Egas C."/>
            <person name="Matos J."/>
            <person name="Miguel C.M."/>
            <person name="Oliveira M.M."/>
            <person name="Ricardo C.P."/>
            <person name="Goncalves S."/>
        </authorList>
    </citation>
    <scope>NUCLEOTIDE SEQUENCE [LARGE SCALE GENOMIC DNA]</scope>
    <source>
        <strain evidence="3">HL8</strain>
    </source>
</reference>
<evidence type="ECO:0000313" key="3">
    <source>
        <dbReference type="EMBL" id="KAK7857304.1"/>
    </source>
</evidence>
<dbReference type="InterPro" id="IPR046349">
    <property type="entry name" value="C1-like_sf"/>
</dbReference>
<protein>
    <recommendedName>
        <fullName evidence="2">DC1 domain-containing protein</fullName>
    </recommendedName>
</protein>
<accession>A0AAW0M125</accession>
<organism evidence="3">
    <name type="scientific">Quercus suber</name>
    <name type="common">Cork oak</name>
    <dbReference type="NCBI Taxonomy" id="58331"/>
    <lineage>
        <taxon>Eukaryota</taxon>
        <taxon>Viridiplantae</taxon>
        <taxon>Streptophyta</taxon>
        <taxon>Embryophyta</taxon>
        <taxon>Tracheophyta</taxon>
        <taxon>Spermatophyta</taxon>
        <taxon>Magnoliopsida</taxon>
        <taxon>eudicotyledons</taxon>
        <taxon>Gunneridae</taxon>
        <taxon>Pentapetalae</taxon>
        <taxon>rosids</taxon>
        <taxon>fabids</taxon>
        <taxon>Fagales</taxon>
        <taxon>Fagaceae</taxon>
        <taxon>Quercus</taxon>
    </lineage>
</organism>
<feature type="domain" description="DC1" evidence="2">
    <location>
        <begin position="41"/>
        <end position="86"/>
    </location>
</feature>
<feature type="domain" description="DC1" evidence="2">
    <location>
        <begin position="189"/>
        <end position="237"/>
    </location>
</feature>
<gene>
    <name evidence="3" type="ORF">CFP56_018526</name>
</gene>
<dbReference type="Pfam" id="PF03107">
    <property type="entry name" value="C1_2"/>
    <property type="match status" value="2"/>
</dbReference>
<dbReference type="InterPro" id="IPR053192">
    <property type="entry name" value="Vacuole_Formation_Reg"/>
</dbReference>
<proteinExistence type="predicted"/>
<reference evidence="3" key="3">
    <citation type="submission" date="2023-07" db="EMBL/GenBank/DDBJ databases">
        <title>An improved reference 1 genome and first organelle genomes of Quercus suber.</title>
        <authorList>
            <consortium name="Genosuber Consortium"/>
            <person name="Usie A."/>
            <person name="Serra O."/>
            <person name="Barros P."/>
        </authorList>
    </citation>
    <scope>NUCLEOTIDE SEQUENCE</scope>
    <source>
        <strain evidence="3">HL8</strain>
        <tissue evidence="3">Leaves</tissue>
    </source>
</reference>
<evidence type="ECO:0000256" key="1">
    <source>
        <dbReference type="ARBA" id="ARBA00022737"/>
    </source>
</evidence>
<name>A0AAW0M125_QUESU</name>
<dbReference type="AlphaFoldDB" id="A0AAW0M125"/>
<reference evidence="3" key="1">
    <citation type="submission" date="2017-12" db="EMBL/GenBank/DDBJ databases">
        <authorList>
            <person name="Barbosa P."/>
            <person name="Usie A."/>
            <person name="Ramos A.M."/>
        </authorList>
    </citation>
    <scope>NUCLEOTIDE SEQUENCE</scope>
    <source>
        <strain evidence="3">HL8</strain>
        <tissue evidence="3">Leaves</tissue>
    </source>
</reference>
<keyword evidence="1" id="KW-0677">Repeat</keyword>
<comment type="caution">
    <text evidence="3">The sequence shown here is derived from an EMBL/GenBank/DDBJ whole genome shotgun (WGS) entry which is preliminary data.</text>
</comment>
<sequence>MSSVISTVIMIVCQNMIRIEIEIVEQLNDSLYKIATEIQYFSHEHDLKLLDDDVLNNEKCHGCVQAIFPPFYSCVNYRFFLHESCAKLPRKKETHFINIHSPSFQSHLIGVIHFGVMPISVIAMASSIGVRDVNLILMFHHRLLLSSIESEHNCSCCYSKIFPLFCCTTCEFALDFKCATLTQTARYKQHEHPFTLRYMAKDDYGKYYCDICEKERNSKHWFYYCTNYDYPVHPKCILWKYPTIKFRSAYEFFFHPHPFTFIEKTKDHLKCDSCCHDCIDMFGSFEQNLSWLLWTYSLPFVTPCDPSTASMGIGFFKDI</sequence>
<dbReference type="EMBL" id="PKMF04000028">
    <property type="protein sequence ID" value="KAK7857304.1"/>
    <property type="molecule type" value="Genomic_DNA"/>
</dbReference>
<dbReference type="SUPFAM" id="SSF57889">
    <property type="entry name" value="Cysteine-rich domain"/>
    <property type="match status" value="2"/>
</dbReference>
<evidence type="ECO:0000259" key="2">
    <source>
        <dbReference type="Pfam" id="PF03107"/>
    </source>
</evidence>
<dbReference type="InterPro" id="IPR004146">
    <property type="entry name" value="DC1"/>
</dbReference>